<dbReference type="SUPFAM" id="SSF53448">
    <property type="entry name" value="Nucleotide-diphospho-sugar transferases"/>
    <property type="match status" value="1"/>
</dbReference>
<dbReference type="HOGENOM" id="CLU_1155595_0_0_3"/>
<dbReference type="InterPro" id="IPR003329">
    <property type="entry name" value="Cytidylyl_trans"/>
</dbReference>
<accession>A2BSE9</accession>
<evidence type="ECO:0000313" key="1">
    <source>
        <dbReference type="EMBL" id="ABM70710.1"/>
    </source>
</evidence>
<dbReference type="STRING" id="146891.A9601_14261"/>
<dbReference type="eggNOG" id="COG1861">
    <property type="taxonomic scope" value="Bacteria"/>
</dbReference>
<evidence type="ECO:0000313" key="2">
    <source>
        <dbReference type="Proteomes" id="UP000002590"/>
    </source>
</evidence>
<organism evidence="1 2">
    <name type="scientific">Prochlorococcus marinus (strain AS9601)</name>
    <dbReference type="NCBI Taxonomy" id="146891"/>
    <lineage>
        <taxon>Bacteria</taxon>
        <taxon>Bacillati</taxon>
        <taxon>Cyanobacteriota</taxon>
        <taxon>Cyanophyceae</taxon>
        <taxon>Synechococcales</taxon>
        <taxon>Prochlorococcaceae</taxon>
        <taxon>Prochlorococcus</taxon>
    </lineage>
</organism>
<dbReference type="Proteomes" id="UP000002590">
    <property type="component" value="Chromosome"/>
</dbReference>
<dbReference type="Gene3D" id="3.90.550.10">
    <property type="entry name" value="Spore Coat Polysaccharide Biosynthesis Protein SpsA, Chain A"/>
    <property type="match status" value="1"/>
</dbReference>
<dbReference type="InterPro" id="IPR029044">
    <property type="entry name" value="Nucleotide-diphossugar_trans"/>
</dbReference>
<dbReference type="EMBL" id="CP000551">
    <property type="protein sequence ID" value="ABM70710.1"/>
    <property type="molecule type" value="Genomic_DNA"/>
</dbReference>
<evidence type="ECO:0008006" key="3">
    <source>
        <dbReference type="Google" id="ProtNLM"/>
    </source>
</evidence>
<dbReference type="OrthoDB" id="9815559at2"/>
<dbReference type="Pfam" id="PF02348">
    <property type="entry name" value="CTP_transf_3"/>
    <property type="match status" value="1"/>
</dbReference>
<name>A2BSE9_PROMS</name>
<protein>
    <recommendedName>
        <fullName evidence="3">3-deoxy-manno-octulosonate cytidylyltransferase</fullName>
    </recommendedName>
</protein>
<dbReference type="KEGG" id="pmb:A9601_14261"/>
<proteinExistence type="predicted"/>
<dbReference type="RefSeq" id="WP_011818847.1">
    <property type="nucleotide sequence ID" value="NC_008816.1"/>
</dbReference>
<reference evidence="1 2" key="1">
    <citation type="journal article" date="2007" name="PLoS Genet.">
        <title>Patterns and implications of gene gain and loss in the evolution of Prochlorococcus.</title>
        <authorList>
            <person name="Kettler G.C."/>
            <person name="Martiny A.C."/>
            <person name="Huang K."/>
            <person name="Zucker J."/>
            <person name="Coleman M.L."/>
            <person name="Rodrigue S."/>
            <person name="Chen F."/>
            <person name="Lapidus A."/>
            <person name="Ferriera S."/>
            <person name="Johnson J."/>
            <person name="Steglich C."/>
            <person name="Church G.M."/>
            <person name="Richardson P."/>
            <person name="Chisholm S.W."/>
        </authorList>
    </citation>
    <scope>NUCLEOTIDE SEQUENCE [LARGE SCALE GENOMIC DNA]</scope>
    <source>
        <strain evidence="1 2">AS9601</strain>
    </source>
</reference>
<sequence length="240" mass="27390">MLNNILSSEIKNSVVIGIQARISSQRLPRKALMPIKETTILGATISRCLASDLRTYVLTSNQVEDDLIENESKKYKVSGVLRGSLANVLSRYKNLEKQTKAKYIIRVTADNPFTDTLGIINLANQTLNNNYLYLRNLEEDLPIGYHSELFNSKELYKPYNNNDLAKEHVTYSIKKNVKISYAQSLNYGFNKINLKALECSIDTKNDYLKAINLIKNINSNQCFESLNLTKKIFLNIKNQK</sequence>
<dbReference type="AlphaFoldDB" id="A2BSE9"/>
<gene>
    <name evidence="1" type="primary">spsF</name>
    <name evidence="1" type="ordered locus">A9601_14261</name>
</gene>